<evidence type="ECO:0000256" key="2">
    <source>
        <dbReference type="SAM" id="Phobius"/>
    </source>
</evidence>
<dbReference type="Proteomes" id="UP000596902">
    <property type="component" value="Unassembled WGS sequence"/>
</dbReference>
<feature type="compositionally biased region" description="Low complexity" evidence="1">
    <location>
        <begin position="528"/>
        <end position="541"/>
    </location>
</feature>
<dbReference type="RefSeq" id="XP_038791190.1">
    <property type="nucleotide sequence ID" value="XM_038925334.1"/>
</dbReference>
<dbReference type="Pfam" id="PF14420">
    <property type="entry name" value="Clr5"/>
    <property type="match status" value="1"/>
</dbReference>
<feature type="region of interest" description="Disordered" evidence="1">
    <location>
        <begin position="523"/>
        <end position="584"/>
    </location>
</feature>
<proteinExistence type="predicted"/>
<evidence type="ECO:0000259" key="3">
    <source>
        <dbReference type="Pfam" id="PF14420"/>
    </source>
</evidence>
<dbReference type="GeneID" id="62198512"/>
<feature type="compositionally biased region" description="Basic and acidic residues" evidence="1">
    <location>
        <begin position="678"/>
        <end position="689"/>
    </location>
</feature>
<name>A0A8H7BDW0_9PLEO</name>
<accession>A0A8H7BDW0</accession>
<reference evidence="4" key="2">
    <citation type="submission" date="2020-08" db="EMBL/GenBank/DDBJ databases">
        <title>Draft Genome Sequence of Cumin Blight Pathogen Alternaria burnsii.</title>
        <authorList>
            <person name="Feng Z."/>
        </authorList>
    </citation>
    <scope>NUCLEOTIDE SEQUENCE</scope>
    <source>
        <strain evidence="4">CBS107.38</strain>
    </source>
</reference>
<comment type="caution">
    <text evidence="4">The sequence shown here is derived from an EMBL/GenBank/DDBJ whole genome shotgun (WGS) entry which is preliminary data.</text>
</comment>
<feature type="transmembrane region" description="Helical" evidence="2">
    <location>
        <begin position="30"/>
        <end position="51"/>
    </location>
</feature>
<dbReference type="PANTHER" id="PTHR34117">
    <property type="entry name" value="STYLE CELL-CYCLE INHIBITOR 1"/>
    <property type="match status" value="1"/>
</dbReference>
<evidence type="ECO:0000256" key="1">
    <source>
        <dbReference type="SAM" id="MobiDB-lite"/>
    </source>
</evidence>
<keyword evidence="2" id="KW-0472">Membrane</keyword>
<feature type="compositionally biased region" description="Basic and acidic residues" evidence="1">
    <location>
        <begin position="612"/>
        <end position="641"/>
    </location>
</feature>
<dbReference type="PANTHER" id="PTHR34117:SF1">
    <property type="entry name" value="STYLE CELL-CYCLE INHIBITOR 1"/>
    <property type="match status" value="1"/>
</dbReference>
<dbReference type="EMBL" id="JAAABM010000001">
    <property type="protein sequence ID" value="KAF7681311.1"/>
    <property type="molecule type" value="Genomic_DNA"/>
</dbReference>
<gene>
    <name evidence="4" type="ORF">GT037_000287</name>
</gene>
<feature type="compositionally biased region" description="Acidic residues" evidence="1">
    <location>
        <begin position="656"/>
        <end position="670"/>
    </location>
</feature>
<keyword evidence="5" id="KW-1185">Reference proteome</keyword>
<dbReference type="InterPro" id="IPR025676">
    <property type="entry name" value="Clr5_dom"/>
</dbReference>
<evidence type="ECO:0000313" key="5">
    <source>
        <dbReference type="Proteomes" id="UP000596902"/>
    </source>
</evidence>
<keyword evidence="2" id="KW-1133">Transmembrane helix</keyword>
<reference evidence="4" key="1">
    <citation type="submission" date="2020-01" db="EMBL/GenBank/DDBJ databases">
        <authorList>
            <person name="Feng Z.H.Z."/>
        </authorList>
    </citation>
    <scope>NUCLEOTIDE SEQUENCE</scope>
    <source>
        <strain evidence="4">CBS107.38</strain>
    </source>
</reference>
<organism evidence="4 5">
    <name type="scientific">Alternaria burnsii</name>
    <dbReference type="NCBI Taxonomy" id="1187904"/>
    <lineage>
        <taxon>Eukaryota</taxon>
        <taxon>Fungi</taxon>
        <taxon>Dikarya</taxon>
        <taxon>Ascomycota</taxon>
        <taxon>Pezizomycotina</taxon>
        <taxon>Dothideomycetes</taxon>
        <taxon>Pleosporomycetidae</taxon>
        <taxon>Pleosporales</taxon>
        <taxon>Pleosporineae</taxon>
        <taxon>Pleosporaceae</taxon>
        <taxon>Alternaria</taxon>
        <taxon>Alternaria sect. Alternaria</taxon>
    </lineage>
</organism>
<protein>
    <recommendedName>
        <fullName evidence="3">Clr5 domain-containing protein</fullName>
    </recommendedName>
</protein>
<evidence type="ECO:0000313" key="4">
    <source>
        <dbReference type="EMBL" id="KAF7681311.1"/>
    </source>
</evidence>
<sequence length="729" mass="85527">MLEKTKHLTLFLPYDDRRRHQQEKYLQIRYAYAVTVNVPFGAIFIVVSYTIRHDIPYGSWRQSLPVSFSSSETLLDEPRSSFDSTEVEVLSTPFLPRAIKEGERSTETRKPPVITIIEEGREWWGFKDEGFADWAMVCGFSKRDVLLIMPQQNKRYATRIPRSVWKQHSETIETLFLCEDKTLSIVMGTMKRRGFYASESQYGRQLKIWDIRKNWKKGDRSQTTRFFEKIDDMREVIALWIDTLGKLEDHIALVFQFWPGAELEGIVSEDLSNLVRKLSEVSELYNFYVRHVKNMLKERNLPVIPPKWRHFLWVCFHELQMRCMRLEPTLEGVLYFVTADCELISTVGLLEMTGEVISIERCILELSKRNINIEDYLSTDGIANPYISDPDLCRHTQCDREELSSSPMQTWDTRMWESMGVTCEEWITRGWDIFFLGVGDNLEDDRMSAFIGSGSSKPLSKRQYDEYRPLFQSYLDIQKQIQLDDLDEREIKGRWKSFVSRWNRGDLARSWYDPSMLKTAQETVQSYRASSPRAPAKRASPTYTSKEEATSDQSDDDFGPAPPTNLQRHQGHGPTIPKLDDLTYRNELRAEDREKGQMDYVDDIRHARKNDRKSQKEALEDLVPRADPGSRERQLEKKRETTSTLNSFREAKEAGELEVPESDLMGDDGIDMYKKKKKEQERQKNEREIRREEIARAREAERNERLAERREKEGKTMDFLRQIAAERFG</sequence>
<dbReference type="AlphaFoldDB" id="A0A8H7BDW0"/>
<feature type="domain" description="Clr5" evidence="3">
    <location>
        <begin position="162"/>
        <end position="213"/>
    </location>
</feature>
<keyword evidence="2" id="KW-0812">Transmembrane</keyword>
<dbReference type="InterPro" id="IPR044688">
    <property type="entry name" value="SCI-1-like"/>
</dbReference>
<feature type="region of interest" description="Disordered" evidence="1">
    <location>
        <begin position="606"/>
        <end position="689"/>
    </location>
</feature>